<keyword evidence="1" id="KW-0812">Transmembrane</keyword>
<gene>
    <name evidence="2" type="ORF">JOF47_002492</name>
</gene>
<reference evidence="2 3" key="1">
    <citation type="submission" date="2021-03" db="EMBL/GenBank/DDBJ databases">
        <title>Sequencing the genomes of 1000 actinobacteria strains.</title>
        <authorList>
            <person name="Klenk H.-P."/>
        </authorList>
    </citation>
    <scope>NUCLEOTIDE SEQUENCE [LARGE SCALE GENOMIC DNA]</scope>
    <source>
        <strain evidence="2 3">DSM 15797</strain>
    </source>
</reference>
<dbReference type="Proteomes" id="UP001296993">
    <property type="component" value="Unassembled WGS sequence"/>
</dbReference>
<name>A0ABS4XF89_9MICC</name>
<accession>A0ABS4XF89</accession>
<evidence type="ECO:0000313" key="3">
    <source>
        <dbReference type="Proteomes" id="UP001296993"/>
    </source>
</evidence>
<evidence type="ECO:0000313" key="2">
    <source>
        <dbReference type="EMBL" id="MBP2386981.1"/>
    </source>
</evidence>
<dbReference type="EMBL" id="JAGIOF010000001">
    <property type="protein sequence ID" value="MBP2386981.1"/>
    <property type="molecule type" value="Genomic_DNA"/>
</dbReference>
<feature type="transmembrane region" description="Helical" evidence="1">
    <location>
        <begin position="31"/>
        <end position="53"/>
    </location>
</feature>
<keyword evidence="1" id="KW-0472">Membrane</keyword>
<evidence type="ECO:0000256" key="1">
    <source>
        <dbReference type="SAM" id="Phobius"/>
    </source>
</evidence>
<comment type="caution">
    <text evidence="2">The sequence shown here is derived from an EMBL/GenBank/DDBJ whole genome shotgun (WGS) entry which is preliminary data.</text>
</comment>
<proteinExistence type="predicted"/>
<dbReference type="RefSeq" id="WP_209998654.1">
    <property type="nucleotide sequence ID" value="NZ_BAAAJY010000005.1"/>
</dbReference>
<keyword evidence="1" id="KW-1133">Transmembrane helix</keyword>
<organism evidence="2 3">
    <name type="scientific">Paeniglutamicibacter kerguelensis</name>
    <dbReference type="NCBI Taxonomy" id="254788"/>
    <lineage>
        <taxon>Bacteria</taxon>
        <taxon>Bacillati</taxon>
        <taxon>Actinomycetota</taxon>
        <taxon>Actinomycetes</taxon>
        <taxon>Micrococcales</taxon>
        <taxon>Micrococcaceae</taxon>
        <taxon>Paeniglutamicibacter</taxon>
    </lineage>
</organism>
<protein>
    <recommendedName>
        <fullName evidence="4">Esterase</fullName>
    </recommendedName>
</protein>
<evidence type="ECO:0008006" key="4">
    <source>
        <dbReference type="Google" id="ProtNLM"/>
    </source>
</evidence>
<feature type="transmembrane region" description="Helical" evidence="1">
    <location>
        <begin position="6"/>
        <end position="24"/>
    </location>
</feature>
<feature type="transmembrane region" description="Helical" evidence="1">
    <location>
        <begin position="59"/>
        <end position="79"/>
    </location>
</feature>
<sequence length="194" mass="20472">MAVAAVMVTLVAHWLSVWVFYVLPEPMPGSVLAWGCVGTFAVFLGILGLRGVWAWRRLGIPLAVVAVVLLSAVQVNAYFGQYVNIGSLYDADTSGLPTLSRNDLRTPQGLAHATGSKLPAIQGWKAPADMPKSGKLFENSIPGTVSGFSARKAVIYLPPAYLVANRPQLPVMVMVAGQPGSPNAGSIQAISRTS</sequence>
<keyword evidence="3" id="KW-1185">Reference proteome</keyword>